<evidence type="ECO:0000313" key="1">
    <source>
        <dbReference type="EMBL" id="KAK2941475.1"/>
    </source>
</evidence>
<evidence type="ECO:0000313" key="2">
    <source>
        <dbReference type="Proteomes" id="UP001281761"/>
    </source>
</evidence>
<organism evidence="1 2">
    <name type="scientific">Blattamonas nauphoetae</name>
    <dbReference type="NCBI Taxonomy" id="2049346"/>
    <lineage>
        <taxon>Eukaryota</taxon>
        <taxon>Metamonada</taxon>
        <taxon>Preaxostyla</taxon>
        <taxon>Oxymonadida</taxon>
        <taxon>Blattamonas</taxon>
    </lineage>
</organism>
<dbReference type="Proteomes" id="UP001281761">
    <property type="component" value="Unassembled WGS sequence"/>
</dbReference>
<name>A0ABQ9WPR9_9EUKA</name>
<protein>
    <submittedName>
        <fullName evidence="1">Uncharacterized protein</fullName>
    </submittedName>
</protein>
<proteinExistence type="predicted"/>
<sequence>MKILITSLWLQTPFGLQYLGMKGGDEQQTIREMIFQRVLTPSEKQEPANVSNCFQLLLDNTLFARDPCGHWHHLMVCPTDWDSLAEEPSKNLRRLDRDRAVHFDHPDSLIVPSTIPLAAVCALPIFLTWPGLNLRIGHVDRSFCCDRIRME</sequence>
<accession>A0ABQ9WPR9</accession>
<gene>
    <name evidence="1" type="ORF">BLNAU_23622</name>
</gene>
<dbReference type="EMBL" id="JARBJD010000498">
    <property type="protein sequence ID" value="KAK2941475.1"/>
    <property type="molecule type" value="Genomic_DNA"/>
</dbReference>
<keyword evidence="2" id="KW-1185">Reference proteome</keyword>
<comment type="caution">
    <text evidence="1">The sequence shown here is derived from an EMBL/GenBank/DDBJ whole genome shotgun (WGS) entry which is preliminary data.</text>
</comment>
<reference evidence="1 2" key="1">
    <citation type="journal article" date="2022" name="bioRxiv">
        <title>Genomics of Preaxostyla Flagellates Illuminates Evolutionary Transitions and the Path Towards Mitochondrial Loss.</title>
        <authorList>
            <person name="Novak L.V.F."/>
            <person name="Treitli S.C."/>
            <person name="Pyrih J."/>
            <person name="Halakuc P."/>
            <person name="Pipaliya S.V."/>
            <person name="Vacek V."/>
            <person name="Brzon O."/>
            <person name="Soukal P."/>
            <person name="Eme L."/>
            <person name="Dacks J.B."/>
            <person name="Karnkowska A."/>
            <person name="Elias M."/>
            <person name="Hampl V."/>
        </authorList>
    </citation>
    <scope>NUCLEOTIDE SEQUENCE [LARGE SCALE GENOMIC DNA]</scope>
    <source>
        <strain evidence="1">NAU3</strain>
        <tissue evidence="1">Gut</tissue>
    </source>
</reference>